<keyword evidence="1" id="KW-0472">Membrane</keyword>
<keyword evidence="3" id="KW-1185">Reference proteome</keyword>
<dbReference type="AlphaFoldDB" id="A0A9E8SC07"/>
<protein>
    <submittedName>
        <fullName evidence="2">Uncharacterized protein</fullName>
    </submittedName>
</protein>
<sequence>MMRSPNRGYELRRLEGESYEIWERGDRLVQLGEQMDSTADTLSTIGDSSIHRSKGTEKLAEMASETAADLAAAATRYDLTGRTLRTYAAALGMAQGWIHPRIDDIEAAELAYQAAQEARADAVSAHDRLESVLPWEDKPTDQQRASTDADMSQANTALTLAQENRDELWEQFETRFSTWSDAYDDAMDGIQNAMDTAGNNDGFWEFIDNALDVIAVVLLVLTVLALVIGAPIAGLLGAIMLGLAALVLALNLLKFAFGRATLSDVAWAAVGLLPFGLGRVLSRGAPTLSAVMRTSRGAITQSVRSSLPAFRLHRWSTWGTPWNWLRAPAHARGAAPHPGVFVNPFRTMANGGPQMQQMERFVTGLRTSQWSELAGVRQTAALVDAARPTVAQAAVNIGSWSTFFAVDVADITGVRPDIPLLTEVRVP</sequence>
<name>A0A9E8SC07_9MICO</name>
<dbReference type="RefSeq" id="WP_267781948.1">
    <property type="nucleotide sequence ID" value="NZ_CP113089.1"/>
</dbReference>
<feature type="transmembrane region" description="Helical" evidence="1">
    <location>
        <begin position="210"/>
        <end position="229"/>
    </location>
</feature>
<evidence type="ECO:0000256" key="1">
    <source>
        <dbReference type="SAM" id="Phobius"/>
    </source>
</evidence>
<dbReference type="EMBL" id="CP113089">
    <property type="protein sequence ID" value="WAB82087.1"/>
    <property type="molecule type" value="Genomic_DNA"/>
</dbReference>
<dbReference type="Proteomes" id="UP001164706">
    <property type="component" value="Chromosome"/>
</dbReference>
<evidence type="ECO:0000313" key="3">
    <source>
        <dbReference type="Proteomes" id="UP001164706"/>
    </source>
</evidence>
<gene>
    <name evidence="2" type="ORF">OVN18_03500</name>
</gene>
<feature type="transmembrane region" description="Helical" evidence="1">
    <location>
        <begin position="265"/>
        <end position="282"/>
    </location>
</feature>
<evidence type="ECO:0000313" key="2">
    <source>
        <dbReference type="EMBL" id="WAB82087.1"/>
    </source>
</evidence>
<organism evidence="2 3">
    <name type="scientific">Microcella daejeonensis</name>
    <dbReference type="NCBI Taxonomy" id="2994971"/>
    <lineage>
        <taxon>Bacteria</taxon>
        <taxon>Bacillati</taxon>
        <taxon>Actinomycetota</taxon>
        <taxon>Actinomycetes</taxon>
        <taxon>Micrococcales</taxon>
        <taxon>Microbacteriaceae</taxon>
        <taxon>Microcella</taxon>
    </lineage>
</organism>
<accession>A0A9E8SC07</accession>
<keyword evidence="1" id="KW-1133">Transmembrane helix</keyword>
<feature type="transmembrane region" description="Helical" evidence="1">
    <location>
        <begin position="235"/>
        <end position="253"/>
    </location>
</feature>
<reference evidence="2" key="1">
    <citation type="submission" date="2022-11" db="EMBL/GenBank/DDBJ databases">
        <title>Description of Microcella daejonensis nov. sp, isolated from riverside soil.</title>
        <authorList>
            <person name="Molina K.M."/>
            <person name="Kim S.B."/>
        </authorList>
    </citation>
    <scope>NUCLEOTIDE SEQUENCE</scope>
    <source>
        <strain evidence="2">MMS21-STM12</strain>
    </source>
</reference>
<keyword evidence="1" id="KW-0812">Transmembrane</keyword>
<proteinExistence type="predicted"/>
<dbReference type="KEGG" id="mdb:OVN18_03500"/>